<sequence length="229" mass="25394">MDIDELWIAESTSSSKLEYLDLSCNKLKKLERIEALAALRELILDQNAISTITLTRPHPTLETLLLNDNQVEEFHGALFPAVRRVGLDRNCVKGFRGEPSLAKLEVLSLEDQRGWEGNVRFGEFMKLRTVRLSGNPLQTLTPLRQTPSLATLELRHCGIKRIPRSLSCDLPNLQHLDLDGNSISDIRGLAGLAFLENLSMKGNTVGESEGNLEGVLGVLKTGKVRSLDL</sequence>
<dbReference type="Pfam" id="PF13855">
    <property type="entry name" value="LRR_8"/>
    <property type="match status" value="1"/>
</dbReference>
<evidence type="ECO:0000313" key="4">
    <source>
        <dbReference type="Proteomes" id="UP001212841"/>
    </source>
</evidence>
<dbReference type="AlphaFoldDB" id="A0AAD5WYR0"/>
<dbReference type="PROSITE" id="PS51450">
    <property type="entry name" value="LRR"/>
    <property type="match status" value="2"/>
</dbReference>
<dbReference type="SMART" id="SM00369">
    <property type="entry name" value="LRR_TYP"/>
    <property type="match status" value="3"/>
</dbReference>
<dbReference type="InterPro" id="IPR003591">
    <property type="entry name" value="Leu-rich_rpt_typical-subtyp"/>
</dbReference>
<evidence type="ECO:0000256" key="1">
    <source>
        <dbReference type="ARBA" id="ARBA00022614"/>
    </source>
</evidence>
<dbReference type="GO" id="GO:0035591">
    <property type="term" value="F:signaling adaptor activity"/>
    <property type="evidence" value="ECO:0007669"/>
    <property type="project" value="TreeGrafter"/>
</dbReference>
<protein>
    <submittedName>
        <fullName evidence="3">Uncharacterized protein</fullName>
    </submittedName>
</protein>
<keyword evidence="1" id="KW-0433">Leucine-rich repeat</keyword>
<name>A0AAD5WYR0_9FUNG</name>
<dbReference type="SUPFAM" id="SSF52058">
    <property type="entry name" value="L domain-like"/>
    <property type="match status" value="1"/>
</dbReference>
<keyword evidence="2" id="KW-0677">Repeat</keyword>
<dbReference type="Pfam" id="PF13516">
    <property type="entry name" value="LRR_6"/>
    <property type="match status" value="1"/>
</dbReference>
<organism evidence="3 4">
    <name type="scientific">Rhizophlyctis rosea</name>
    <dbReference type="NCBI Taxonomy" id="64517"/>
    <lineage>
        <taxon>Eukaryota</taxon>
        <taxon>Fungi</taxon>
        <taxon>Fungi incertae sedis</taxon>
        <taxon>Chytridiomycota</taxon>
        <taxon>Chytridiomycota incertae sedis</taxon>
        <taxon>Chytridiomycetes</taxon>
        <taxon>Rhizophlyctidales</taxon>
        <taxon>Rhizophlyctidaceae</taxon>
        <taxon>Rhizophlyctis</taxon>
    </lineage>
</organism>
<gene>
    <name evidence="3" type="ORF">HK097_004917</name>
</gene>
<dbReference type="InterPro" id="IPR052574">
    <property type="entry name" value="CDIRP"/>
</dbReference>
<dbReference type="SMART" id="SM00365">
    <property type="entry name" value="LRR_SD22"/>
    <property type="match status" value="2"/>
</dbReference>
<dbReference type="EMBL" id="JADGJD010002315">
    <property type="protein sequence ID" value="KAJ3033269.1"/>
    <property type="molecule type" value="Genomic_DNA"/>
</dbReference>
<dbReference type="InterPro" id="IPR001611">
    <property type="entry name" value="Leu-rich_rpt"/>
</dbReference>
<dbReference type="PANTHER" id="PTHR47566">
    <property type="match status" value="1"/>
</dbReference>
<dbReference type="Gene3D" id="3.80.10.10">
    <property type="entry name" value="Ribonuclease Inhibitor"/>
    <property type="match status" value="2"/>
</dbReference>
<dbReference type="Proteomes" id="UP001212841">
    <property type="component" value="Unassembled WGS sequence"/>
</dbReference>
<evidence type="ECO:0000313" key="3">
    <source>
        <dbReference type="EMBL" id="KAJ3033269.1"/>
    </source>
</evidence>
<comment type="caution">
    <text evidence="3">The sequence shown here is derived from an EMBL/GenBank/DDBJ whole genome shotgun (WGS) entry which is preliminary data.</text>
</comment>
<accession>A0AAD5WYR0</accession>
<dbReference type="GO" id="GO:0061499">
    <property type="term" value="C:outer plaque of mitotic spindle pole body"/>
    <property type="evidence" value="ECO:0007669"/>
    <property type="project" value="TreeGrafter"/>
</dbReference>
<dbReference type="GO" id="GO:1902412">
    <property type="term" value="P:regulation of mitotic cytokinesis"/>
    <property type="evidence" value="ECO:0007669"/>
    <property type="project" value="TreeGrafter"/>
</dbReference>
<dbReference type="InterPro" id="IPR032675">
    <property type="entry name" value="LRR_dom_sf"/>
</dbReference>
<evidence type="ECO:0000256" key="2">
    <source>
        <dbReference type="ARBA" id="ARBA00022737"/>
    </source>
</evidence>
<dbReference type="GO" id="GO:0031028">
    <property type="term" value="P:septation initiation signaling"/>
    <property type="evidence" value="ECO:0007669"/>
    <property type="project" value="TreeGrafter"/>
</dbReference>
<dbReference type="PRINTS" id="PR00019">
    <property type="entry name" value="LEURICHRPT"/>
</dbReference>
<feature type="non-terminal residue" evidence="3">
    <location>
        <position position="1"/>
    </location>
</feature>
<reference evidence="3" key="1">
    <citation type="submission" date="2020-05" db="EMBL/GenBank/DDBJ databases">
        <title>Phylogenomic resolution of chytrid fungi.</title>
        <authorList>
            <person name="Stajich J.E."/>
            <person name="Amses K."/>
            <person name="Simmons R."/>
            <person name="Seto K."/>
            <person name="Myers J."/>
            <person name="Bonds A."/>
            <person name="Quandt C.A."/>
            <person name="Barry K."/>
            <person name="Liu P."/>
            <person name="Grigoriev I."/>
            <person name="Longcore J.E."/>
            <person name="James T.Y."/>
        </authorList>
    </citation>
    <scope>NUCLEOTIDE SEQUENCE</scope>
    <source>
        <strain evidence="3">JEL0318</strain>
    </source>
</reference>
<keyword evidence="4" id="KW-1185">Reference proteome</keyword>
<proteinExistence type="predicted"/>
<dbReference type="PANTHER" id="PTHR47566:SF1">
    <property type="entry name" value="PROTEIN NUD1"/>
    <property type="match status" value="1"/>
</dbReference>